<evidence type="ECO:0000313" key="3">
    <source>
        <dbReference type="Proteomes" id="UP001558652"/>
    </source>
</evidence>
<dbReference type="PANTHER" id="PTHR15154">
    <property type="entry name" value="HAMARTIN"/>
    <property type="match status" value="1"/>
</dbReference>
<dbReference type="InterPro" id="IPR007483">
    <property type="entry name" value="Hamartin"/>
</dbReference>
<name>A0ABD0YIT7_9HEMI</name>
<dbReference type="AlphaFoldDB" id="A0ABD0YIT7"/>
<feature type="region of interest" description="Disordered" evidence="1">
    <location>
        <begin position="106"/>
        <end position="131"/>
    </location>
</feature>
<sequence>MLRLHDSRESWLLNGLFEYHINTGSIRTVEILVGVREPHDRYLFDKISEYIRGPQKVQALTLLSHVVHKHPTWLYKIVHHQLIKDLLKLLKRCRLGLSTDMNYDRFEPKNSEQEMTDHDGGKLHSGSRGKEGGVMGYSANLADGEDVWSPSVFCGAPTPPESAPTSIPHTPIGQAVDYAVRTMCGDYMAEDQSLYALNVQLAKNEEERKLETGSNTPNVL</sequence>
<evidence type="ECO:0000256" key="1">
    <source>
        <dbReference type="SAM" id="MobiDB-lite"/>
    </source>
</evidence>
<organism evidence="2 3">
    <name type="scientific">Ranatra chinensis</name>
    <dbReference type="NCBI Taxonomy" id="642074"/>
    <lineage>
        <taxon>Eukaryota</taxon>
        <taxon>Metazoa</taxon>
        <taxon>Ecdysozoa</taxon>
        <taxon>Arthropoda</taxon>
        <taxon>Hexapoda</taxon>
        <taxon>Insecta</taxon>
        <taxon>Pterygota</taxon>
        <taxon>Neoptera</taxon>
        <taxon>Paraneoptera</taxon>
        <taxon>Hemiptera</taxon>
        <taxon>Heteroptera</taxon>
        <taxon>Panheteroptera</taxon>
        <taxon>Nepomorpha</taxon>
        <taxon>Nepidae</taxon>
        <taxon>Ranatrinae</taxon>
        <taxon>Ranatra</taxon>
    </lineage>
</organism>
<protein>
    <submittedName>
        <fullName evidence="2">Uncharacterized protein</fullName>
    </submittedName>
</protein>
<proteinExistence type="predicted"/>
<reference evidence="2 3" key="1">
    <citation type="submission" date="2024-07" db="EMBL/GenBank/DDBJ databases">
        <title>Chromosome-level genome assembly of the water stick insect Ranatra chinensis (Heteroptera: Nepidae).</title>
        <authorList>
            <person name="Liu X."/>
        </authorList>
    </citation>
    <scope>NUCLEOTIDE SEQUENCE [LARGE SCALE GENOMIC DNA]</scope>
    <source>
        <strain evidence="2">Cailab_2021Rc</strain>
        <tissue evidence="2">Muscle</tissue>
    </source>
</reference>
<keyword evidence="3" id="KW-1185">Reference proteome</keyword>
<gene>
    <name evidence="2" type="ORF">AAG570_012343</name>
</gene>
<dbReference type="Pfam" id="PF04388">
    <property type="entry name" value="Hamartin"/>
    <property type="match status" value="1"/>
</dbReference>
<dbReference type="EMBL" id="JBFDAA010000007">
    <property type="protein sequence ID" value="KAL1131106.1"/>
    <property type="molecule type" value="Genomic_DNA"/>
</dbReference>
<evidence type="ECO:0000313" key="2">
    <source>
        <dbReference type="EMBL" id="KAL1131106.1"/>
    </source>
</evidence>
<dbReference type="PANTHER" id="PTHR15154:SF2">
    <property type="entry name" value="HAMARTIN"/>
    <property type="match status" value="1"/>
</dbReference>
<feature type="compositionally biased region" description="Basic and acidic residues" evidence="1">
    <location>
        <begin position="106"/>
        <end position="122"/>
    </location>
</feature>
<dbReference type="Proteomes" id="UP001558652">
    <property type="component" value="Unassembled WGS sequence"/>
</dbReference>
<accession>A0ABD0YIT7</accession>
<comment type="caution">
    <text evidence="2">The sequence shown here is derived from an EMBL/GenBank/DDBJ whole genome shotgun (WGS) entry which is preliminary data.</text>
</comment>